<dbReference type="Pfam" id="PF02009">
    <property type="entry name" value="RIFIN"/>
    <property type="match status" value="1"/>
</dbReference>
<dbReference type="OMA" id="FQGSCIP"/>
<feature type="transmembrane region" description="Helical" evidence="1">
    <location>
        <begin position="338"/>
        <end position="360"/>
    </location>
</feature>
<keyword evidence="1" id="KW-1133">Transmembrane helix</keyword>
<keyword evidence="1" id="KW-0812">Transmembrane</keyword>
<evidence type="ECO:0000256" key="1">
    <source>
        <dbReference type="SAM" id="Phobius"/>
    </source>
</evidence>
<reference evidence="3" key="1">
    <citation type="submission" date="2006-09" db="EMBL/GenBank/DDBJ databases">
        <title>Annotation of Plasmodium falciparum Dd2.</title>
        <authorList>
            <consortium name="The Broad Institute Genome Sequencing Platform"/>
            <person name="Volkman S.K."/>
            <person name="Neafsey D.E."/>
            <person name="Dash A.P."/>
            <person name="Chitnis C.E."/>
            <person name="Hartl D.L."/>
            <person name="Young S.K."/>
            <person name="Zeng Q."/>
            <person name="Koehrsen M."/>
            <person name="Alvarado L."/>
            <person name="Berlin A."/>
            <person name="Borenstein D."/>
            <person name="Chapman S.B."/>
            <person name="Chen Z."/>
            <person name="Engels R."/>
            <person name="Freedman E."/>
            <person name="Gellesch M."/>
            <person name="Goldberg J."/>
            <person name="Griggs A."/>
            <person name="Gujja S."/>
            <person name="Heilman E.R."/>
            <person name="Heiman D.I."/>
            <person name="Howarth C."/>
            <person name="Jen D."/>
            <person name="Larson L."/>
            <person name="Mehta T."/>
            <person name="Neiman D."/>
            <person name="Park D."/>
            <person name="Pearson M."/>
            <person name="Roberts A."/>
            <person name="Saif S."/>
            <person name="Shea T."/>
            <person name="Shenoy N."/>
            <person name="Sisk P."/>
            <person name="Stolte C."/>
            <person name="Sykes S."/>
            <person name="Walk T."/>
            <person name="White J."/>
            <person name="Yandava C."/>
            <person name="Haas B."/>
            <person name="Henn M.R."/>
            <person name="Nusbaum C."/>
            <person name="Birren B."/>
        </authorList>
    </citation>
    <scope>NUCLEOTIDE SEQUENCE [LARGE SCALE GENOMIC DNA]</scope>
</reference>
<proteinExistence type="predicted"/>
<dbReference type="KEGG" id="pfd:PFDG_00654"/>
<sequence length="380" mass="41565">MKIHYINILLFELPLNILIYNQRNHNSTTPHTPKIPTTRLLCECDIYTSIYDNDPQMKAVMENYNRQTSDRFKEYDERMQGKRQKCREQCDKEIEKIILKDKLEKELMDKFATLQTDIQSDAIPTCICEKSLADKMEKGCLRCGGVLGGGVTPAWGLISGIVYTGWKTAALAAATKDAITKGLAAGEAAGAQAGKNAVMNVLVSDLSLSIEGVKELGTLIDATSYTNVPMITEALYSKFQGSCIPPLHVSDAASGSFRIADTDLTFCYSVWPTPLPGNSGSGTVSAKDTIRNIVNGIVADAETTAGATTKAATEEAIATLTAKNTGEVNATYASCQTVIIASIVAILVIVLVMIIIYLILRYRRKKKMKKKLQYIKLLEE</sequence>
<dbReference type="EMBL" id="DS016104">
    <property type="protein sequence ID" value="KOB85185.1"/>
    <property type="molecule type" value="Genomic_DNA"/>
</dbReference>
<evidence type="ECO:0000313" key="2">
    <source>
        <dbReference type="EMBL" id="KOB85185.1"/>
    </source>
</evidence>
<evidence type="ECO:0008006" key="4">
    <source>
        <dbReference type="Google" id="ProtNLM"/>
    </source>
</evidence>
<keyword evidence="1" id="KW-0472">Membrane</keyword>
<dbReference type="AlphaFoldDB" id="A0A0L7LY57"/>
<gene>
    <name evidence="2" type="ORF">PFDG_00654</name>
</gene>
<dbReference type="NCBIfam" id="TIGR01477">
    <property type="entry name" value="RIFIN"/>
    <property type="match status" value="1"/>
</dbReference>
<accession>A0A0L7LY57</accession>
<protein>
    <recommendedName>
        <fullName evidence="4">Rifin</fullName>
    </recommendedName>
</protein>
<organism evidence="2 3">
    <name type="scientific">Plasmodium falciparum (isolate Dd2)</name>
    <dbReference type="NCBI Taxonomy" id="57267"/>
    <lineage>
        <taxon>Eukaryota</taxon>
        <taxon>Sar</taxon>
        <taxon>Alveolata</taxon>
        <taxon>Apicomplexa</taxon>
        <taxon>Aconoidasida</taxon>
        <taxon>Haemosporida</taxon>
        <taxon>Plasmodiidae</taxon>
        <taxon>Plasmodium</taxon>
        <taxon>Plasmodium (Laverania)</taxon>
    </lineage>
</organism>
<dbReference type="VEuPathDB" id="PlasmoDB:PfDd2_010005400"/>
<name>A0A0L7LY57_PLAF4</name>
<dbReference type="InterPro" id="IPR006373">
    <property type="entry name" value="VSA_Rifin"/>
</dbReference>
<reference evidence="3" key="2">
    <citation type="submission" date="2006-09" db="EMBL/GenBank/DDBJ databases">
        <title>The genome sequence of Plasmodium falciparum Dd2.</title>
        <authorList>
            <consortium name="The Broad Institute Genome Sequencing Platform"/>
            <person name="Birren B."/>
            <person name="Lander E."/>
            <person name="Galagan J."/>
            <person name="Nusbaum C."/>
            <person name="Devon K."/>
            <person name="Henn M."/>
            <person name="Jaffe D."/>
            <person name="Butler J."/>
            <person name="Alvarez P."/>
            <person name="Gnerre S."/>
            <person name="Grabherr M."/>
            <person name="Kleber M."/>
            <person name="Mauceli E."/>
            <person name="Brockman W."/>
            <person name="MacCallum I.A."/>
            <person name="Rounsley S."/>
            <person name="Young S."/>
            <person name="LaButti K."/>
            <person name="Pushparaj V."/>
            <person name="DeCaprio D."/>
            <person name="Crawford M."/>
            <person name="Koehrsen M."/>
            <person name="Engels R."/>
            <person name="Montgomery P."/>
            <person name="Pearson M."/>
            <person name="Howarth C."/>
            <person name="Larson L."/>
            <person name="Luoma S."/>
            <person name="White J."/>
            <person name="Kodira C."/>
            <person name="Zeng Q."/>
            <person name="O'Leary S."/>
            <person name="Yandava C."/>
            <person name="Alvarado L."/>
            <person name="Wirth D."/>
            <person name="Volkman S."/>
            <person name="Hartl D."/>
        </authorList>
    </citation>
    <scope>NUCLEOTIDE SEQUENCE [LARGE SCALE GENOMIC DNA]</scope>
</reference>
<dbReference type="Proteomes" id="UP000054282">
    <property type="component" value="Unassembled WGS sequence"/>
</dbReference>
<evidence type="ECO:0000313" key="3">
    <source>
        <dbReference type="Proteomes" id="UP000054282"/>
    </source>
</evidence>